<dbReference type="SUPFAM" id="SSF47384">
    <property type="entry name" value="Homodimeric domain of signal transducing histidine kinase"/>
    <property type="match status" value="1"/>
</dbReference>
<evidence type="ECO:0000259" key="10">
    <source>
        <dbReference type="PROSITE" id="PS50109"/>
    </source>
</evidence>
<feature type="domain" description="Histidine kinase" evidence="10">
    <location>
        <begin position="431"/>
        <end position="647"/>
    </location>
</feature>
<evidence type="ECO:0000256" key="8">
    <source>
        <dbReference type="SAM" id="MobiDB-lite"/>
    </source>
</evidence>
<dbReference type="SMART" id="SM00028">
    <property type="entry name" value="TPR"/>
    <property type="match status" value="6"/>
</dbReference>
<dbReference type="Proteomes" id="UP000184418">
    <property type="component" value="Unassembled WGS sequence"/>
</dbReference>
<dbReference type="PROSITE" id="PS50005">
    <property type="entry name" value="TPR"/>
    <property type="match status" value="1"/>
</dbReference>
<dbReference type="SUPFAM" id="SSF48452">
    <property type="entry name" value="TPR-like"/>
    <property type="match status" value="2"/>
</dbReference>
<feature type="compositionally biased region" description="Polar residues" evidence="8">
    <location>
        <begin position="655"/>
        <end position="672"/>
    </location>
</feature>
<dbReference type="InterPro" id="IPR004358">
    <property type="entry name" value="Sig_transdc_His_kin-like_C"/>
</dbReference>
<evidence type="ECO:0000256" key="9">
    <source>
        <dbReference type="SAM" id="Phobius"/>
    </source>
</evidence>
<dbReference type="InterPro" id="IPR019734">
    <property type="entry name" value="TPR_rpt"/>
</dbReference>
<keyword evidence="4" id="KW-0808">Transferase</keyword>
<evidence type="ECO:0000256" key="4">
    <source>
        <dbReference type="ARBA" id="ARBA00022679"/>
    </source>
</evidence>
<keyword evidence="7" id="KW-0802">TPR repeat</keyword>
<evidence type="ECO:0000313" key="11">
    <source>
        <dbReference type="EMBL" id="SHJ03700.1"/>
    </source>
</evidence>
<dbReference type="EC" id="2.7.13.3" evidence="2"/>
<dbReference type="PANTHER" id="PTHR43711:SF1">
    <property type="entry name" value="HISTIDINE KINASE 1"/>
    <property type="match status" value="1"/>
</dbReference>
<keyword evidence="5 11" id="KW-0418">Kinase</keyword>
<dbReference type="AlphaFoldDB" id="A0A1M6G189"/>
<dbReference type="Gene3D" id="1.25.40.10">
    <property type="entry name" value="Tetratricopeptide repeat domain"/>
    <property type="match status" value="2"/>
</dbReference>
<evidence type="ECO:0000256" key="7">
    <source>
        <dbReference type="PROSITE-ProRule" id="PRU00339"/>
    </source>
</evidence>
<dbReference type="InterPro" id="IPR003594">
    <property type="entry name" value="HATPase_dom"/>
</dbReference>
<dbReference type="Pfam" id="PF13424">
    <property type="entry name" value="TPR_12"/>
    <property type="match status" value="1"/>
</dbReference>
<feature type="region of interest" description="Disordered" evidence="8">
    <location>
        <begin position="650"/>
        <end position="672"/>
    </location>
</feature>
<dbReference type="Gene3D" id="1.10.287.130">
    <property type="match status" value="1"/>
</dbReference>
<keyword evidence="9" id="KW-0812">Transmembrane</keyword>
<keyword evidence="6" id="KW-0902">Two-component regulatory system</keyword>
<dbReference type="SMART" id="SM00388">
    <property type="entry name" value="HisKA"/>
    <property type="match status" value="1"/>
</dbReference>
<dbReference type="SMART" id="SM00387">
    <property type="entry name" value="HATPase_c"/>
    <property type="match status" value="1"/>
</dbReference>
<reference evidence="11 12" key="1">
    <citation type="submission" date="2016-11" db="EMBL/GenBank/DDBJ databases">
        <authorList>
            <person name="Jaros S."/>
            <person name="Januszkiewicz K."/>
            <person name="Wedrychowicz H."/>
        </authorList>
    </citation>
    <scope>NUCLEOTIDE SEQUENCE [LARGE SCALE GENOMIC DNA]</scope>
    <source>
        <strain evidence="11 12">DSM 21074</strain>
    </source>
</reference>
<comment type="catalytic activity">
    <reaction evidence="1">
        <text>ATP + protein L-histidine = ADP + protein N-phospho-L-histidine.</text>
        <dbReference type="EC" id="2.7.13.3"/>
    </reaction>
</comment>
<dbReference type="STRING" id="1121955.SAMN02745146_2074"/>
<evidence type="ECO:0000313" key="12">
    <source>
        <dbReference type="Proteomes" id="UP000184418"/>
    </source>
</evidence>
<name>A0A1M6G189_9BACT</name>
<dbReference type="PROSITE" id="PS50109">
    <property type="entry name" value="HIS_KIN"/>
    <property type="match status" value="1"/>
</dbReference>
<organism evidence="11 12">
    <name type="scientific">Hymenobacter daecheongensis DSM 21074</name>
    <dbReference type="NCBI Taxonomy" id="1121955"/>
    <lineage>
        <taxon>Bacteria</taxon>
        <taxon>Pseudomonadati</taxon>
        <taxon>Bacteroidota</taxon>
        <taxon>Cytophagia</taxon>
        <taxon>Cytophagales</taxon>
        <taxon>Hymenobacteraceae</taxon>
        <taxon>Hymenobacter</taxon>
    </lineage>
</organism>
<evidence type="ECO:0000256" key="5">
    <source>
        <dbReference type="ARBA" id="ARBA00022777"/>
    </source>
</evidence>
<feature type="transmembrane region" description="Helical" evidence="9">
    <location>
        <begin position="370"/>
        <end position="391"/>
    </location>
</feature>
<accession>A0A1M6G189</accession>
<sequence length="672" mass="73768">MPFLAASGILATVFSAALSGSQSSVPLAAIGLQSPLLRAQQTLRQARLHGQPSAIAAAHLALAYAQQRLHNYDQALRHFRAARRLYQSRHRYLRSTEVLRQIGYVQHTQGDTGQARLSYQGALAGFTRLHSSAGTALVYQNMGRLYGQQQKWPQALRSYERALVAWQQLGRRSETAGALAAIGLVHKQQQQYSRALYYLRRALGQGQQGPDSMRVGEALGGIAEVYQALGNQELTDQFYTQALQNLPRATSPETQARMLQAQALAKEALGQRGAAELLLRRALPLADSSKLLLSGLYQHLAALYRRAGNYPQALAALTRYAGLQDTAFAEERRAQVAELQTRYETERKERAIQLLTKDQLIQQANLRRQLLLRNGLAAGALVLLGLAVVLYRSRRQQARANLLLERKNAAISRQKEELSRLNTTKDTLFSIISHDLRSPLSSLYSLLSLLNMGNLPPARLAAHSERLSRTLDSTLRLLDNLLNWSAAQMQGRGVRPEPIRLDALVEEGLTLLLGDAERKKILLLNQMPSPALARADLNMTRLVIRNLLSNAIKFTPENGTVTVSAARVGTWWEVSVADTGIGIAAADYEKVFGAGGLHSTPGTAREKGTGLGLLLCKDFVERNGGRISFESQPGAGTTFRFTLLTARTKPARPENQLTSAAAESVSDSRFAP</sequence>
<dbReference type="InterPro" id="IPR011990">
    <property type="entry name" value="TPR-like_helical_dom_sf"/>
</dbReference>
<evidence type="ECO:0000256" key="3">
    <source>
        <dbReference type="ARBA" id="ARBA00022553"/>
    </source>
</evidence>
<dbReference type="Pfam" id="PF00512">
    <property type="entry name" value="HisKA"/>
    <property type="match status" value="1"/>
</dbReference>
<keyword evidence="9" id="KW-1133">Transmembrane helix</keyword>
<evidence type="ECO:0000256" key="6">
    <source>
        <dbReference type="ARBA" id="ARBA00023012"/>
    </source>
</evidence>
<feature type="repeat" description="TPR" evidence="7">
    <location>
        <begin position="136"/>
        <end position="169"/>
    </location>
</feature>
<dbReference type="GO" id="GO:0000155">
    <property type="term" value="F:phosphorelay sensor kinase activity"/>
    <property type="evidence" value="ECO:0007669"/>
    <property type="project" value="InterPro"/>
</dbReference>
<evidence type="ECO:0000256" key="2">
    <source>
        <dbReference type="ARBA" id="ARBA00012438"/>
    </source>
</evidence>
<dbReference type="InterPro" id="IPR003661">
    <property type="entry name" value="HisK_dim/P_dom"/>
</dbReference>
<dbReference type="Gene3D" id="3.30.565.10">
    <property type="entry name" value="Histidine kinase-like ATPase, C-terminal domain"/>
    <property type="match status" value="1"/>
</dbReference>
<keyword evidence="3" id="KW-0597">Phosphoprotein</keyword>
<dbReference type="EMBL" id="FQYN01000004">
    <property type="protein sequence ID" value="SHJ03700.1"/>
    <property type="molecule type" value="Genomic_DNA"/>
</dbReference>
<protein>
    <recommendedName>
        <fullName evidence="2">histidine kinase</fullName>
        <ecNumber evidence="2">2.7.13.3</ecNumber>
    </recommendedName>
</protein>
<proteinExistence type="predicted"/>
<dbReference type="PANTHER" id="PTHR43711">
    <property type="entry name" value="TWO-COMPONENT HISTIDINE KINASE"/>
    <property type="match status" value="1"/>
</dbReference>
<dbReference type="Pfam" id="PF02518">
    <property type="entry name" value="HATPase_c"/>
    <property type="match status" value="1"/>
</dbReference>
<dbReference type="InterPro" id="IPR005467">
    <property type="entry name" value="His_kinase_dom"/>
</dbReference>
<dbReference type="InterPro" id="IPR036890">
    <property type="entry name" value="HATPase_C_sf"/>
</dbReference>
<keyword evidence="9" id="KW-0472">Membrane</keyword>
<dbReference type="SUPFAM" id="SSF55874">
    <property type="entry name" value="ATPase domain of HSP90 chaperone/DNA topoisomerase II/histidine kinase"/>
    <property type="match status" value="1"/>
</dbReference>
<keyword evidence="12" id="KW-1185">Reference proteome</keyword>
<gene>
    <name evidence="11" type="ORF">SAMN02745146_2074</name>
</gene>
<dbReference type="PRINTS" id="PR00344">
    <property type="entry name" value="BCTRLSENSOR"/>
</dbReference>
<evidence type="ECO:0000256" key="1">
    <source>
        <dbReference type="ARBA" id="ARBA00000085"/>
    </source>
</evidence>
<dbReference type="InterPro" id="IPR036097">
    <property type="entry name" value="HisK_dim/P_sf"/>
</dbReference>
<dbReference type="InterPro" id="IPR050736">
    <property type="entry name" value="Sensor_HK_Regulatory"/>
</dbReference>